<evidence type="ECO:0000256" key="3">
    <source>
        <dbReference type="ARBA" id="ARBA00022603"/>
    </source>
</evidence>
<dbReference type="SUPFAM" id="SSF53335">
    <property type="entry name" value="S-adenosyl-L-methionine-dependent methyltransferases"/>
    <property type="match status" value="1"/>
</dbReference>
<comment type="catalytic activity">
    <reaction evidence="7">
        <text>a 2'-deoxyadenosine in DNA + S-adenosyl-L-methionine = an N(6)-methyl-2'-deoxyadenosine in DNA + S-adenosyl-L-homocysteine + H(+)</text>
        <dbReference type="Rhea" id="RHEA:15197"/>
        <dbReference type="Rhea" id="RHEA-COMP:12418"/>
        <dbReference type="Rhea" id="RHEA-COMP:12419"/>
        <dbReference type="ChEBI" id="CHEBI:15378"/>
        <dbReference type="ChEBI" id="CHEBI:57856"/>
        <dbReference type="ChEBI" id="CHEBI:59789"/>
        <dbReference type="ChEBI" id="CHEBI:90615"/>
        <dbReference type="ChEBI" id="CHEBI:90616"/>
        <dbReference type="EC" id="2.1.1.72"/>
    </reaction>
</comment>
<dbReference type="InterPro" id="IPR002052">
    <property type="entry name" value="DNA_methylase_N6_adenine_CS"/>
</dbReference>
<dbReference type="InterPro" id="IPR004546">
    <property type="entry name" value="Restrct_endonuc_T1M"/>
</dbReference>
<dbReference type="GO" id="GO:0003677">
    <property type="term" value="F:DNA binding"/>
    <property type="evidence" value="ECO:0007669"/>
    <property type="project" value="InterPro"/>
</dbReference>
<dbReference type="GO" id="GO:0032259">
    <property type="term" value="P:methylation"/>
    <property type="evidence" value="ECO:0007669"/>
    <property type="project" value="UniProtKB-KW"/>
</dbReference>
<keyword evidence="6" id="KW-0680">Restriction system</keyword>
<dbReference type="eggNOG" id="COG0286">
    <property type="taxonomic scope" value="Bacteria"/>
</dbReference>
<dbReference type="InterPro" id="IPR051537">
    <property type="entry name" value="DNA_Adenine_Mtase"/>
</dbReference>
<dbReference type="AlphaFoldDB" id="A0A097STD9"/>
<evidence type="ECO:0000256" key="7">
    <source>
        <dbReference type="ARBA" id="ARBA00047942"/>
    </source>
</evidence>
<protein>
    <recommendedName>
        <fullName evidence="2">site-specific DNA-methyltransferase (adenine-specific)</fullName>
        <ecNumber evidence="2">2.1.1.72</ecNumber>
    </recommendedName>
</protein>
<dbReference type="GO" id="GO:0008170">
    <property type="term" value="F:N-methyltransferase activity"/>
    <property type="evidence" value="ECO:0007669"/>
    <property type="project" value="InterPro"/>
</dbReference>
<evidence type="ECO:0000256" key="8">
    <source>
        <dbReference type="SAM" id="Coils"/>
    </source>
</evidence>
<feature type="domain" description="N6 adenine-specific DNA methyltransferase N-terminal" evidence="10">
    <location>
        <begin position="41"/>
        <end position="205"/>
    </location>
</feature>
<proteinExistence type="inferred from homology"/>
<dbReference type="InterPro" id="IPR022749">
    <property type="entry name" value="D12N6_MeTrfase_N"/>
</dbReference>
<feature type="coiled-coil region" evidence="8">
    <location>
        <begin position="545"/>
        <end position="572"/>
    </location>
</feature>
<evidence type="ECO:0000259" key="10">
    <source>
        <dbReference type="Pfam" id="PF12161"/>
    </source>
</evidence>
<evidence type="ECO:0000259" key="9">
    <source>
        <dbReference type="Pfam" id="PF02384"/>
    </source>
</evidence>
<dbReference type="EC" id="2.1.1.72" evidence="2"/>
<dbReference type="NCBIfam" id="TIGR00497">
    <property type="entry name" value="hsdM"/>
    <property type="match status" value="1"/>
</dbReference>
<evidence type="ECO:0000256" key="1">
    <source>
        <dbReference type="ARBA" id="ARBA00006594"/>
    </source>
</evidence>
<keyword evidence="3 11" id="KW-0489">Methyltransferase</keyword>
<evidence type="ECO:0000313" key="11">
    <source>
        <dbReference type="EMBL" id="AIV03855.1"/>
    </source>
</evidence>
<dbReference type="Gene3D" id="1.20.1260.30">
    <property type="match status" value="1"/>
</dbReference>
<dbReference type="REBASE" id="95965">
    <property type="entry name" value="M.MspM1ORF4910P"/>
</dbReference>
<dbReference type="Proteomes" id="UP000030066">
    <property type="component" value="Chromosome"/>
</dbReference>
<dbReference type="Pfam" id="PF02384">
    <property type="entry name" value="N6_Mtase"/>
    <property type="match status" value="1"/>
</dbReference>
<dbReference type="InterPro" id="IPR003356">
    <property type="entry name" value="DNA_methylase_A-5"/>
</dbReference>
<keyword evidence="5" id="KW-0949">S-adenosyl-L-methionine</keyword>
<reference evidence="11 12" key="1">
    <citation type="journal article" date="2014" name="PLoS ONE">
        <title>An emerging Mycoplasma associated with trichomoniasis, vaginal infection and disease.</title>
        <authorList>
            <consortium name="Vaginal Microbiome Consortium"/>
            <person name="Fettweis J.M."/>
            <person name="Serrano M.G."/>
            <person name="Huang B."/>
            <person name="Brooks J.P."/>
            <person name="Glascock A.L."/>
            <person name="Sheth N.U."/>
            <person name="Strauss J.F.III."/>
            <person name="Jefferson K.K."/>
            <person name="Buck G.A."/>
        </authorList>
    </citation>
    <scope>NUCLEOTIDE SEQUENCE [LARGE SCALE GENOMIC DNA]</scope>
    <source>
        <strain evidence="11 12">VCU_M1</strain>
    </source>
</reference>
<dbReference type="GO" id="GO:0009307">
    <property type="term" value="P:DNA restriction-modification system"/>
    <property type="evidence" value="ECO:0007669"/>
    <property type="project" value="UniProtKB-KW"/>
</dbReference>
<dbReference type="Pfam" id="PF12161">
    <property type="entry name" value="HsdM_N"/>
    <property type="match status" value="1"/>
</dbReference>
<dbReference type="Gene3D" id="3.40.50.150">
    <property type="entry name" value="Vaccinia Virus protein VP39"/>
    <property type="match status" value="1"/>
</dbReference>
<dbReference type="PRINTS" id="PR00507">
    <property type="entry name" value="N12N6MTFRASE"/>
</dbReference>
<dbReference type="KEGG" id="mgj:MGM1_4910"/>
<name>A0A097STD9_9BACT</name>
<dbReference type="PROSITE" id="PS00092">
    <property type="entry name" value="N6_MTASE"/>
    <property type="match status" value="1"/>
</dbReference>
<dbReference type="HOGENOM" id="CLU_013049_0_1_14"/>
<dbReference type="PANTHER" id="PTHR42933:SF1">
    <property type="entry name" value="SITE-SPECIFIC DNA-METHYLTRANSFERASE (ADENINE-SPECIFIC)"/>
    <property type="match status" value="1"/>
</dbReference>
<dbReference type="PANTHER" id="PTHR42933">
    <property type="entry name" value="SLR6095 PROTEIN"/>
    <property type="match status" value="1"/>
</dbReference>
<evidence type="ECO:0000256" key="5">
    <source>
        <dbReference type="ARBA" id="ARBA00022691"/>
    </source>
</evidence>
<organism evidence="11 12">
    <name type="scientific">Candidatus Malacoplasma girerdii</name>
    <dbReference type="NCBI Taxonomy" id="1318617"/>
    <lineage>
        <taxon>Bacteria</taxon>
        <taxon>Bacillati</taxon>
        <taxon>Mycoplasmatota</taxon>
        <taxon>Mycoplasmoidales</taxon>
        <taxon>Mycoplasmoidaceae</taxon>
        <taxon>Malacoplasma</taxon>
    </lineage>
</organism>
<feature type="domain" description="DNA methylase adenine-specific" evidence="9">
    <location>
        <begin position="224"/>
        <end position="539"/>
    </location>
</feature>
<evidence type="ECO:0000256" key="6">
    <source>
        <dbReference type="ARBA" id="ARBA00022747"/>
    </source>
</evidence>
<accession>A0A097STD9</accession>
<evidence type="ECO:0000256" key="2">
    <source>
        <dbReference type="ARBA" id="ARBA00011900"/>
    </source>
</evidence>
<comment type="similarity">
    <text evidence="1">Belongs to the N(4)/N(6)-methyltransferase family.</text>
</comment>
<gene>
    <name evidence="11" type="ORF">MGM1_4910</name>
</gene>
<keyword evidence="4" id="KW-0808">Transferase</keyword>
<dbReference type="STRING" id="1318617.MGM1_4910"/>
<keyword evidence="8" id="KW-0175">Coiled coil</keyword>
<dbReference type="EMBL" id="CP007711">
    <property type="protein sequence ID" value="AIV03855.1"/>
    <property type="molecule type" value="Genomic_DNA"/>
</dbReference>
<keyword evidence="12" id="KW-1185">Reference proteome</keyword>
<evidence type="ECO:0000313" key="12">
    <source>
        <dbReference type="Proteomes" id="UP000030066"/>
    </source>
</evidence>
<dbReference type="InterPro" id="IPR029063">
    <property type="entry name" value="SAM-dependent_MTases_sf"/>
</dbReference>
<dbReference type="GO" id="GO:0009007">
    <property type="term" value="F:site-specific DNA-methyltransferase (adenine-specific) activity"/>
    <property type="evidence" value="ECO:0007669"/>
    <property type="project" value="UniProtKB-EC"/>
</dbReference>
<evidence type="ECO:0000256" key="4">
    <source>
        <dbReference type="ARBA" id="ARBA00022679"/>
    </source>
</evidence>
<sequence>MSKQKIASAELVSSSSEKAGTNGVDKNNLTIKTNASGKEIGQQIWAVADKLRGAVDSWDFKQYIFNFIFYKACSDLIVKNFNHPSYRKNIKKYFNVERYEDIEWSFDEKKYSIEELEKKLYDADIVDVEQQKNEKIFLLPHMLFNNVCKNAEKYGEEIINVVEQVFKYLNNCKILKGMFANFDFDNARLGNKPWERKNKIISIIEELNNIDFHNYHKNSNVNVDPLGDAFEFVMSMYASNGGKSGGEFYTPQKVSELLARLATANKKEIKNVYDPACGSGSLLLKINQLKNEGEIEFAAEGNTIFYGHEINLTTSNLCRMNMILHNVPVNSFKIACMNTLLSAKNPEIFSFDQEIDVIVSNPPYSIKWKWKGVHQIESDIRFSPNGSLPYAPESKADLAFIMHSLHYLNNNSGTAAIVCFPGIFYREGAELEIRKYLVVNNYVDAVISLPSNLFFGTSISTCILILNKGKKDKNILFIDASNYFEKGNNKNVLRDEDISFIVDLYKKRKNSETSYLATLEEIDKNKYNLTPSRYVVNTKKEVIDIIKLEEEIKRITARSNQLRKELDEILDKELRGLLKELGKEDQMPKKN</sequence>
<dbReference type="InterPro" id="IPR038333">
    <property type="entry name" value="T1MK-like_N_sf"/>
</dbReference>